<feature type="compositionally biased region" description="Polar residues" evidence="1">
    <location>
        <begin position="105"/>
        <end position="145"/>
    </location>
</feature>
<reference evidence="2 3" key="1">
    <citation type="submission" date="2024-09" db="EMBL/GenBank/DDBJ databases">
        <title>Chromosome-scale assembly of Riccia sorocarpa.</title>
        <authorList>
            <person name="Paukszto L."/>
        </authorList>
    </citation>
    <scope>NUCLEOTIDE SEQUENCE [LARGE SCALE GENOMIC DNA]</scope>
    <source>
        <strain evidence="2">LP-2024</strain>
        <tissue evidence="2">Aerial parts of the thallus</tissue>
    </source>
</reference>
<organism evidence="2 3">
    <name type="scientific">Riccia sorocarpa</name>
    <dbReference type="NCBI Taxonomy" id="122646"/>
    <lineage>
        <taxon>Eukaryota</taxon>
        <taxon>Viridiplantae</taxon>
        <taxon>Streptophyta</taxon>
        <taxon>Embryophyta</taxon>
        <taxon>Marchantiophyta</taxon>
        <taxon>Marchantiopsida</taxon>
        <taxon>Marchantiidae</taxon>
        <taxon>Marchantiales</taxon>
        <taxon>Ricciaceae</taxon>
        <taxon>Riccia</taxon>
    </lineage>
</organism>
<feature type="compositionally biased region" description="Low complexity" evidence="1">
    <location>
        <begin position="60"/>
        <end position="74"/>
    </location>
</feature>
<gene>
    <name evidence="2" type="ORF">R1sor_007506</name>
</gene>
<comment type="caution">
    <text evidence="2">The sequence shown here is derived from an EMBL/GenBank/DDBJ whole genome shotgun (WGS) entry which is preliminary data.</text>
</comment>
<evidence type="ECO:0000313" key="2">
    <source>
        <dbReference type="EMBL" id="KAL3693855.1"/>
    </source>
</evidence>
<proteinExistence type="predicted"/>
<feature type="region of interest" description="Disordered" evidence="1">
    <location>
        <begin position="183"/>
        <end position="206"/>
    </location>
</feature>
<sequence length="325" mass="37171">MHRFVREELSGRSETANVGDSSRKRQNDRRISLIRRSLGLEDFTKRHCSNKGLQPEMTDGSTSTARGRGSTSRSPALNTNSKATWRKLFGDSPSGSTDRERLHIRSNQIFERSPTQRSEHQGTSNTSKTPRYQPVASSAPDSQPQWRERPADQRSRIISVQPCTQNGAVRWGDQVVDDWTVPTEPATFSQSGESENAEDDGNEEEHEWKENVMEEVTLAFRQLPNRTSTPQDDDVEVNHVFDFDAQIQIQIEKHRWEDCGVVFCRVDMSPSRNAFLQWLYQEVENKAAVRIQHVKILAPKHYLVAMRSIEDRDGCSYQRTLLPAT</sequence>
<name>A0ABD3HQN1_9MARC</name>
<keyword evidence="3" id="KW-1185">Reference proteome</keyword>
<feature type="compositionally biased region" description="Basic and acidic residues" evidence="1">
    <location>
        <begin position="146"/>
        <end position="155"/>
    </location>
</feature>
<dbReference type="EMBL" id="JBJQOH010000003">
    <property type="protein sequence ID" value="KAL3693855.1"/>
    <property type="molecule type" value="Genomic_DNA"/>
</dbReference>
<feature type="compositionally biased region" description="Acidic residues" evidence="1">
    <location>
        <begin position="195"/>
        <end position="205"/>
    </location>
</feature>
<evidence type="ECO:0000256" key="1">
    <source>
        <dbReference type="SAM" id="MobiDB-lite"/>
    </source>
</evidence>
<accession>A0ABD3HQN1</accession>
<feature type="compositionally biased region" description="Basic and acidic residues" evidence="1">
    <location>
        <begin position="21"/>
        <end position="31"/>
    </location>
</feature>
<feature type="compositionally biased region" description="Basic and acidic residues" evidence="1">
    <location>
        <begin position="1"/>
        <end position="11"/>
    </location>
</feature>
<dbReference type="AlphaFoldDB" id="A0ABD3HQN1"/>
<feature type="region of interest" description="Disordered" evidence="1">
    <location>
        <begin position="1"/>
        <end position="161"/>
    </location>
</feature>
<dbReference type="Proteomes" id="UP001633002">
    <property type="component" value="Unassembled WGS sequence"/>
</dbReference>
<protein>
    <submittedName>
        <fullName evidence="2">Uncharacterized protein</fullName>
    </submittedName>
</protein>
<evidence type="ECO:0000313" key="3">
    <source>
        <dbReference type="Proteomes" id="UP001633002"/>
    </source>
</evidence>